<feature type="transmembrane region" description="Helical" evidence="6">
    <location>
        <begin position="201"/>
        <end position="220"/>
    </location>
</feature>
<comment type="caution">
    <text evidence="7">The sequence shown here is derived from an EMBL/GenBank/DDBJ whole genome shotgun (WGS) entry which is preliminary data.</text>
</comment>
<feature type="transmembrane region" description="Helical" evidence="6">
    <location>
        <begin position="114"/>
        <end position="133"/>
    </location>
</feature>
<dbReference type="InterPro" id="IPR051679">
    <property type="entry name" value="DASS-Related_Transporters"/>
</dbReference>
<dbReference type="PANTHER" id="PTHR43652">
    <property type="entry name" value="BASIC AMINO ACID ANTIPORTER YFCC-RELATED"/>
    <property type="match status" value="1"/>
</dbReference>
<dbReference type="OrthoDB" id="255482at2"/>
<dbReference type="Pfam" id="PF03606">
    <property type="entry name" value="DcuC"/>
    <property type="match status" value="1"/>
</dbReference>
<protein>
    <submittedName>
        <fullName evidence="7">Putative basic amino acid antiporter YfcC</fullName>
    </submittedName>
</protein>
<feature type="transmembrane region" description="Helical" evidence="6">
    <location>
        <begin position="282"/>
        <end position="301"/>
    </location>
</feature>
<dbReference type="AlphaFoldDB" id="A0A415E3K7"/>
<keyword evidence="5 6" id="KW-0472">Membrane</keyword>
<sequence length="465" mass="50225">MEETKKKKFAVPHVYILLFALIAICSILTYIIPAGSYDMMMVDKREVVDASTFHNVAQTPVTLMQFLTAVPRGMQESAQIIFFIFIVGGTMAVIQETRSIEAGMGRLIKAMKNASILIIPIVMLFFSICGSVFGMAEETIPFIPIFVSLCLAMGFDSITGVAIVFCGAGAGFAGAFMNPFTVQVAQGIAELPLLSQTPFRVVMYVCFVALAILFVMRYAMKVKKNPQLSPMHAFDQTREDTVDLEELPSFGGKEKAILIVFVLAIILLVFGVIKWGWYMDEIAALFLGMSFIVAVIARMGFNNYANVLGKGMADIASGALVVGFARGILVVMTDGQILHTILHAAAEGLSKLPSMISAVGMYIFQCLLNFIVPSGSGQAAVSIPIMAPLGDLVGVTRQTATIAFQLGDGISNIFTPTSGYFMAGLAIAKVPWSKWAKWILPLIGLEYLLGAIFVVVAQAMHLGPF</sequence>
<evidence type="ECO:0000256" key="5">
    <source>
        <dbReference type="ARBA" id="ARBA00023136"/>
    </source>
</evidence>
<keyword evidence="3 6" id="KW-0812">Transmembrane</keyword>
<comment type="subcellular location">
    <subcellularLocation>
        <location evidence="1">Cell membrane</location>
        <topology evidence="1">Multi-pass membrane protein</topology>
    </subcellularLocation>
</comment>
<proteinExistence type="predicted"/>
<dbReference type="STRING" id="1776384.GCA_900086585_03746"/>
<keyword evidence="2" id="KW-1003">Cell membrane</keyword>
<feature type="transmembrane region" description="Helical" evidence="6">
    <location>
        <begin position="12"/>
        <end position="32"/>
    </location>
</feature>
<dbReference type="PANTHER" id="PTHR43652:SF2">
    <property type="entry name" value="BASIC AMINO ACID ANTIPORTER YFCC-RELATED"/>
    <property type="match status" value="1"/>
</dbReference>
<dbReference type="InterPro" id="IPR018385">
    <property type="entry name" value="C4_dicarb_anaerob_car-like"/>
</dbReference>
<evidence type="ECO:0000313" key="8">
    <source>
        <dbReference type="Proteomes" id="UP000284841"/>
    </source>
</evidence>
<keyword evidence="8" id="KW-1185">Reference proteome</keyword>
<evidence type="ECO:0000256" key="1">
    <source>
        <dbReference type="ARBA" id="ARBA00004651"/>
    </source>
</evidence>
<keyword evidence="4 6" id="KW-1133">Transmembrane helix</keyword>
<feature type="transmembrane region" description="Helical" evidence="6">
    <location>
        <begin position="313"/>
        <end position="332"/>
    </location>
</feature>
<evidence type="ECO:0000256" key="3">
    <source>
        <dbReference type="ARBA" id="ARBA00022692"/>
    </source>
</evidence>
<organism evidence="7 8">
    <name type="scientific">Emergencia timonensis</name>
    <dbReference type="NCBI Taxonomy" id="1776384"/>
    <lineage>
        <taxon>Bacteria</taxon>
        <taxon>Bacillati</taxon>
        <taxon>Bacillota</taxon>
        <taxon>Clostridia</taxon>
        <taxon>Peptostreptococcales</taxon>
        <taxon>Anaerovoracaceae</taxon>
        <taxon>Emergencia</taxon>
    </lineage>
</organism>
<evidence type="ECO:0000256" key="4">
    <source>
        <dbReference type="ARBA" id="ARBA00022989"/>
    </source>
</evidence>
<evidence type="ECO:0000256" key="2">
    <source>
        <dbReference type="ARBA" id="ARBA00022475"/>
    </source>
</evidence>
<gene>
    <name evidence="7" type="ORF">DW099_07030</name>
</gene>
<name>A0A415E3K7_9FIRM</name>
<evidence type="ECO:0000256" key="6">
    <source>
        <dbReference type="SAM" id="Phobius"/>
    </source>
</evidence>
<feature type="transmembrane region" description="Helical" evidence="6">
    <location>
        <begin position="77"/>
        <end position="94"/>
    </location>
</feature>
<dbReference type="GO" id="GO:0005886">
    <property type="term" value="C:plasma membrane"/>
    <property type="evidence" value="ECO:0007669"/>
    <property type="project" value="UniProtKB-SubCell"/>
</dbReference>
<dbReference type="RefSeq" id="WP_118334748.1">
    <property type="nucleotide sequence ID" value="NZ_AP025567.1"/>
</dbReference>
<feature type="transmembrane region" description="Helical" evidence="6">
    <location>
        <begin position="162"/>
        <end position="181"/>
    </location>
</feature>
<reference evidence="7 8" key="1">
    <citation type="submission" date="2018-08" db="EMBL/GenBank/DDBJ databases">
        <title>A genome reference for cultivated species of the human gut microbiota.</title>
        <authorList>
            <person name="Zou Y."/>
            <person name="Xue W."/>
            <person name="Luo G."/>
        </authorList>
    </citation>
    <scope>NUCLEOTIDE SEQUENCE [LARGE SCALE GENOMIC DNA]</scope>
    <source>
        <strain evidence="7 8">AM07-24</strain>
    </source>
</reference>
<dbReference type="EMBL" id="QRMS01000002">
    <property type="protein sequence ID" value="RHJ88164.1"/>
    <property type="molecule type" value="Genomic_DNA"/>
</dbReference>
<evidence type="ECO:0000313" key="7">
    <source>
        <dbReference type="EMBL" id="RHJ88164.1"/>
    </source>
</evidence>
<feature type="transmembrane region" description="Helical" evidence="6">
    <location>
        <begin position="256"/>
        <end position="276"/>
    </location>
</feature>
<accession>A0A415E3K7</accession>
<feature type="transmembrane region" description="Helical" evidence="6">
    <location>
        <begin position="438"/>
        <end position="460"/>
    </location>
</feature>
<dbReference type="Proteomes" id="UP000284841">
    <property type="component" value="Unassembled WGS sequence"/>
</dbReference>